<name>A0A9P6MN66_9FUNG</name>
<comment type="caution">
    <text evidence="2">The sequence shown here is derived from an EMBL/GenBank/DDBJ whole genome shotgun (WGS) entry which is preliminary data.</text>
</comment>
<dbReference type="EMBL" id="JAAAID010001971">
    <property type="protein sequence ID" value="KAG0008283.1"/>
    <property type="molecule type" value="Genomic_DNA"/>
</dbReference>
<dbReference type="Proteomes" id="UP000703661">
    <property type="component" value="Unassembled WGS sequence"/>
</dbReference>
<protein>
    <submittedName>
        <fullName evidence="2">Uncharacterized protein</fullName>
    </submittedName>
</protein>
<evidence type="ECO:0000313" key="3">
    <source>
        <dbReference type="Proteomes" id="UP000703661"/>
    </source>
</evidence>
<evidence type="ECO:0000313" key="2">
    <source>
        <dbReference type="EMBL" id="KAG0008283.1"/>
    </source>
</evidence>
<proteinExistence type="predicted"/>
<dbReference type="AlphaFoldDB" id="A0A9P6MN66"/>
<feature type="compositionally biased region" description="Polar residues" evidence="1">
    <location>
        <begin position="87"/>
        <end position="102"/>
    </location>
</feature>
<organism evidence="2 3">
    <name type="scientific">Entomortierella chlamydospora</name>
    <dbReference type="NCBI Taxonomy" id="101097"/>
    <lineage>
        <taxon>Eukaryota</taxon>
        <taxon>Fungi</taxon>
        <taxon>Fungi incertae sedis</taxon>
        <taxon>Mucoromycota</taxon>
        <taxon>Mortierellomycotina</taxon>
        <taxon>Mortierellomycetes</taxon>
        <taxon>Mortierellales</taxon>
        <taxon>Mortierellaceae</taxon>
        <taxon>Entomortierella</taxon>
    </lineage>
</organism>
<feature type="compositionally biased region" description="Basic and acidic residues" evidence="1">
    <location>
        <begin position="70"/>
        <end position="80"/>
    </location>
</feature>
<gene>
    <name evidence="2" type="ORF">BGZ80_003622</name>
</gene>
<sequence>MLESEWITAVIPSLKASNISALSDAGVRLEKQWKSSKETRRHQRSEDGDSIKTHKLMKCSLYQHRKAVLDHSGETMRDGLDAPDPSLGSTHTQSLSSASDYS</sequence>
<keyword evidence="3" id="KW-1185">Reference proteome</keyword>
<feature type="region of interest" description="Disordered" evidence="1">
    <location>
        <begin position="70"/>
        <end position="102"/>
    </location>
</feature>
<evidence type="ECO:0000256" key="1">
    <source>
        <dbReference type="SAM" id="MobiDB-lite"/>
    </source>
</evidence>
<accession>A0A9P6MN66</accession>
<feature type="region of interest" description="Disordered" evidence="1">
    <location>
        <begin position="31"/>
        <end position="52"/>
    </location>
</feature>
<reference evidence="2" key="1">
    <citation type="journal article" date="2020" name="Fungal Divers.">
        <title>Resolving the Mortierellaceae phylogeny through synthesis of multi-gene phylogenetics and phylogenomics.</title>
        <authorList>
            <person name="Vandepol N."/>
            <person name="Liber J."/>
            <person name="Desiro A."/>
            <person name="Na H."/>
            <person name="Kennedy M."/>
            <person name="Barry K."/>
            <person name="Grigoriev I.V."/>
            <person name="Miller A.N."/>
            <person name="O'Donnell K."/>
            <person name="Stajich J.E."/>
            <person name="Bonito G."/>
        </authorList>
    </citation>
    <scope>NUCLEOTIDE SEQUENCE</scope>
    <source>
        <strain evidence="2">NRRL 2769</strain>
    </source>
</reference>